<dbReference type="InterPro" id="IPR019186">
    <property type="entry name" value="Nucleolar_protein_12"/>
</dbReference>
<feature type="coiled-coil region" evidence="6">
    <location>
        <begin position="27"/>
        <end position="65"/>
    </location>
</feature>
<comment type="subcellular location">
    <subcellularLocation>
        <location evidence="1">Nucleus</location>
        <location evidence="1">Nucleolus</location>
    </subcellularLocation>
</comment>
<evidence type="ECO:0000256" key="4">
    <source>
        <dbReference type="ARBA" id="ARBA00023054"/>
    </source>
</evidence>
<sequence>MGKRQYRSKTSLTFDETKRKEFLTGFRKRKDERRKQAREKLDQQLKEERIRIKTKKREAVQHRLEEIHNIKMEHDVYGTACVDVNENTIDMPNHTVTVVESDLFNPVTDIFMGENKHDDKTDDTAGDQTDKPVGKFNARRAAENISKLSKTKQKLNSKKKQNLPSQRASKKTKKFLQKKKHLKGIHK</sequence>
<gene>
    <name evidence="8" type="ORF">CVLEPA_LOCUS27676</name>
</gene>
<accession>A0ABP0GRE1</accession>
<evidence type="ECO:0000256" key="1">
    <source>
        <dbReference type="ARBA" id="ARBA00004604"/>
    </source>
</evidence>
<reference evidence="8 9" key="1">
    <citation type="submission" date="2024-02" db="EMBL/GenBank/DDBJ databases">
        <authorList>
            <person name="Daric V."/>
            <person name="Darras S."/>
        </authorList>
    </citation>
    <scope>NUCLEOTIDE SEQUENCE [LARGE SCALE GENOMIC DNA]</scope>
</reference>
<dbReference type="PANTHER" id="PTHR14577:SF0">
    <property type="entry name" value="NUCLEOLAR PROTEIN 12"/>
    <property type="match status" value="1"/>
</dbReference>
<evidence type="ECO:0000256" key="2">
    <source>
        <dbReference type="ARBA" id="ARBA00007175"/>
    </source>
</evidence>
<organism evidence="8 9">
    <name type="scientific">Clavelina lepadiformis</name>
    <name type="common">Light-bulb sea squirt</name>
    <name type="synonym">Ascidia lepadiformis</name>
    <dbReference type="NCBI Taxonomy" id="159417"/>
    <lineage>
        <taxon>Eukaryota</taxon>
        <taxon>Metazoa</taxon>
        <taxon>Chordata</taxon>
        <taxon>Tunicata</taxon>
        <taxon>Ascidiacea</taxon>
        <taxon>Aplousobranchia</taxon>
        <taxon>Clavelinidae</taxon>
        <taxon>Clavelina</taxon>
    </lineage>
</organism>
<dbReference type="Proteomes" id="UP001642483">
    <property type="component" value="Unassembled WGS sequence"/>
</dbReference>
<feature type="compositionally biased region" description="Basic residues" evidence="7">
    <location>
        <begin position="168"/>
        <end position="187"/>
    </location>
</feature>
<dbReference type="EMBL" id="CAWYQH010000141">
    <property type="protein sequence ID" value="CAK8694295.1"/>
    <property type="molecule type" value="Genomic_DNA"/>
</dbReference>
<dbReference type="PANTHER" id="PTHR14577">
    <property type="entry name" value="NUCLEOLAR PROTEIN 12"/>
    <property type="match status" value="1"/>
</dbReference>
<evidence type="ECO:0000256" key="3">
    <source>
        <dbReference type="ARBA" id="ARBA00015520"/>
    </source>
</evidence>
<keyword evidence="9" id="KW-1185">Reference proteome</keyword>
<evidence type="ECO:0000256" key="7">
    <source>
        <dbReference type="SAM" id="MobiDB-lite"/>
    </source>
</evidence>
<keyword evidence="4 6" id="KW-0175">Coiled coil</keyword>
<proteinExistence type="inferred from homology"/>
<protein>
    <recommendedName>
        <fullName evidence="3">Nucleolar protein 12</fullName>
    </recommendedName>
</protein>
<keyword evidence="5" id="KW-0539">Nucleus</keyword>
<feature type="region of interest" description="Disordered" evidence="7">
    <location>
        <begin position="114"/>
        <end position="187"/>
    </location>
</feature>
<name>A0ABP0GRE1_CLALP</name>
<comment type="similarity">
    <text evidence="2">Belongs to the RRP17 family.</text>
</comment>
<feature type="compositionally biased region" description="Basic residues" evidence="7">
    <location>
        <begin position="149"/>
        <end position="161"/>
    </location>
</feature>
<dbReference type="Pfam" id="PF09805">
    <property type="entry name" value="Nop25"/>
    <property type="match status" value="1"/>
</dbReference>
<evidence type="ECO:0000313" key="9">
    <source>
        <dbReference type="Proteomes" id="UP001642483"/>
    </source>
</evidence>
<evidence type="ECO:0000256" key="6">
    <source>
        <dbReference type="SAM" id="Coils"/>
    </source>
</evidence>
<comment type="caution">
    <text evidence="8">The sequence shown here is derived from an EMBL/GenBank/DDBJ whole genome shotgun (WGS) entry which is preliminary data.</text>
</comment>
<evidence type="ECO:0000256" key="5">
    <source>
        <dbReference type="ARBA" id="ARBA00023242"/>
    </source>
</evidence>
<feature type="compositionally biased region" description="Basic and acidic residues" evidence="7">
    <location>
        <begin position="114"/>
        <end position="133"/>
    </location>
</feature>
<evidence type="ECO:0000313" key="8">
    <source>
        <dbReference type="EMBL" id="CAK8694295.1"/>
    </source>
</evidence>